<evidence type="ECO:0000256" key="4">
    <source>
        <dbReference type="ARBA" id="ARBA00023136"/>
    </source>
</evidence>
<keyword evidence="3 6" id="KW-1133">Transmembrane helix</keyword>
<dbReference type="PANTHER" id="PTHR33048:SF156">
    <property type="entry name" value="INTEGRAL MEMBRANE PROTEIN"/>
    <property type="match status" value="1"/>
</dbReference>
<reference evidence="8" key="1">
    <citation type="journal article" date="2020" name="Stud. Mycol.">
        <title>101 Dothideomycetes genomes: a test case for predicting lifestyles and emergence of pathogens.</title>
        <authorList>
            <person name="Haridas S."/>
            <person name="Albert R."/>
            <person name="Binder M."/>
            <person name="Bloem J."/>
            <person name="Labutti K."/>
            <person name="Salamov A."/>
            <person name="Andreopoulos B."/>
            <person name="Baker S."/>
            <person name="Barry K."/>
            <person name="Bills G."/>
            <person name="Bluhm B."/>
            <person name="Cannon C."/>
            <person name="Castanera R."/>
            <person name="Culley D."/>
            <person name="Daum C."/>
            <person name="Ezra D."/>
            <person name="Gonzalez J."/>
            <person name="Henrissat B."/>
            <person name="Kuo A."/>
            <person name="Liang C."/>
            <person name="Lipzen A."/>
            <person name="Lutzoni F."/>
            <person name="Magnuson J."/>
            <person name="Mondo S."/>
            <person name="Nolan M."/>
            <person name="Ohm R."/>
            <person name="Pangilinan J."/>
            <person name="Park H.-J."/>
            <person name="Ramirez L."/>
            <person name="Alfaro M."/>
            <person name="Sun H."/>
            <person name="Tritt A."/>
            <person name="Yoshinaga Y."/>
            <person name="Zwiers L.-H."/>
            <person name="Turgeon B."/>
            <person name="Goodwin S."/>
            <person name="Spatafora J."/>
            <person name="Crous P."/>
            <person name="Grigoriev I."/>
        </authorList>
    </citation>
    <scope>NUCLEOTIDE SEQUENCE</scope>
    <source>
        <strain evidence="8">CBS 109.77</strain>
    </source>
</reference>
<keyword evidence="2 6" id="KW-0812">Transmembrane</keyword>
<dbReference type="GO" id="GO:0016020">
    <property type="term" value="C:membrane"/>
    <property type="evidence" value="ECO:0007669"/>
    <property type="project" value="UniProtKB-SubCell"/>
</dbReference>
<feature type="transmembrane region" description="Helical" evidence="6">
    <location>
        <begin position="138"/>
        <end position="160"/>
    </location>
</feature>
<evidence type="ECO:0000256" key="3">
    <source>
        <dbReference type="ARBA" id="ARBA00022989"/>
    </source>
</evidence>
<comment type="subcellular location">
    <subcellularLocation>
        <location evidence="1">Membrane</location>
        <topology evidence="1">Multi-pass membrane protein</topology>
    </subcellularLocation>
</comment>
<dbReference type="InterPro" id="IPR049326">
    <property type="entry name" value="Rhodopsin_dom_fungi"/>
</dbReference>
<proteinExistence type="inferred from homology"/>
<organism evidence="8 9">
    <name type="scientific">Melanomma pulvis-pyrius CBS 109.77</name>
    <dbReference type="NCBI Taxonomy" id="1314802"/>
    <lineage>
        <taxon>Eukaryota</taxon>
        <taxon>Fungi</taxon>
        <taxon>Dikarya</taxon>
        <taxon>Ascomycota</taxon>
        <taxon>Pezizomycotina</taxon>
        <taxon>Dothideomycetes</taxon>
        <taxon>Pleosporomycetidae</taxon>
        <taxon>Pleosporales</taxon>
        <taxon>Melanommataceae</taxon>
        <taxon>Melanomma</taxon>
    </lineage>
</organism>
<evidence type="ECO:0000259" key="7">
    <source>
        <dbReference type="Pfam" id="PF20684"/>
    </source>
</evidence>
<dbReference type="EMBL" id="MU001768">
    <property type="protein sequence ID" value="KAF2799237.1"/>
    <property type="molecule type" value="Genomic_DNA"/>
</dbReference>
<dbReference type="InterPro" id="IPR052337">
    <property type="entry name" value="SAT4-like"/>
</dbReference>
<sequence length="372" mass="41799">MLAHTIDLSTLDGGLYASRGDSVIACSIVFLVLCTVCLVLRFLSHHIGNRSTSLEDWFMIPAWILMLGLCANVICSVKLGRVGRHQAYVLEFEPKAIVSWAQTLFVTELIYGLLMALEKTAILLLYLRLFQIHRWVRLTTYALITFIWMWGIIESLVAIFQCKPVAFQWNKNLEGTCIDQIAYYRYVRVPNVVHDIVMLVLPMPVVWKMQIAVRQKLALICIFSLGSIGCIASFISMVLFFRLDAFSDNTWASVQLMSWTLAEPGVIFICACLPALWPLMLSFMPRIATLRYGSRNTTNQQGYIESQQGAGEGVNSSNDDSIPLRNYATYTAARILANSHDTSEIVFSGKGINITKEFSWEEAKPVLIGTNG</sequence>
<gene>
    <name evidence="8" type="ORF">K505DRAFT_266182</name>
</gene>
<evidence type="ECO:0000256" key="6">
    <source>
        <dbReference type="SAM" id="Phobius"/>
    </source>
</evidence>
<feature type="transmembrane region" description="Helical" evidence="6">
    <location>
        <begin position="261"/>
        <end position="281"/>
    </location>
</feature>
<evidence type="ECO:0000313" key="9">
    <source>
        <dbReference type="Proteomes" id="UP000799757"/>
    </source>
</evidence>
<keyword evidence="9" id="KW-1185">Reference proteome</keyword>
<feature type="transmembrane region" description="Helical" evidence="6">
    <location>
        <begin position="217"/>
        <end position="241"/>
    </location>
</feature>
<comment type="similarity">
    <text evidence="5">Belongs to the SAT4 family.</text>
</comment>
<keyword evidence="4 6" id="KW-0472">Membrane</keyword>
<evidence type="ECO:0000256" key="5">
    <source>
        <dbReference type="ARBA" id="ARBA00038359"/>
    </source>
</evidence>
<dbReference type="Pfam" id="PF20684">
    <property type="entry name" value="Fung_rhodopsin"/>
    <property type="match status" value="1"/>
</dbReference>
<dbReference type="AlphaFoldDB" id="A0A6A6XUJ7"/>
<dbReference type="PANTHER" id="PTHR33048">
    <property type="entry name" value="PTH11-LIKE INTEGRAL MEMBRANE PROTEIN (AFU_ORTHOLOGUE AFUA_5G11245)"/>
    <property type="match status" value="1"/>
</dbReference>
<evidence type="ECO:0000313" key="8">
    <source>
        <dbReference type="EMBL" id="KAF2799237.1"/>
    </source>
</evidence>
<dbReference type="Proteomes" id="UP000799757">
    <property type="component" value="Unassembled WGS sequence"/>
</dbReference>
<name>A0A6A6XUJ7_9PLEO</name>
<feature type="transmembrane region" description="Helical" evidence="6">
    <location>
        <begin position="56"/>
        <end position="79"/>
    </location>
</feature>
<protein>
    <recommendedName>
        <fullName evidence="7">Rhodopsin domain-containing protein</fullName>
    </recommendedName>
</protein>
<evidence type="ECO:0000256" key="2">
    <source>
        <dbReference type="ARBA" id="ARBA00022692"/>
    </source>
</evidence>
<feature type="transmembrane region" description="Helical" evidence="6">
    <location>
        <begin position="22"/>
        <end position="44"/>
    </location>
</feature>
<accession>A0A6A6XUJ7</accession>
<dbReference type="OrthoDB" id="10017208at2759"/>
<evidence type="ECO:0000256" key="1">
    <source>
        <dbReference type="ARBA" id="ARBA00004141"/>
    </source>
</evidence>
<feature type="domain" description="Rhodopsin" evidence="7">
    <location>
        <begin position="40"/>
        <end position="280"/>
    </location>
</feature>
<feature type="transmembrane region" description="Helical" evidence="6">
    <location>
        <begin position="99"/>
        <end position="117"/>
    </location>
</feature>